<comment type="pathway">
    <text evidence="2">Protein modification; protein glycosylation.</text>
</comment>
<evidence type="ECO:0000256" key="4">
    <source>
        <dbReference type="ARBA" id="ARBA00022679"/>
    </source>
</evidence>
<comment type="subcellular location">
    <subcellularLocation>
        <location evidence="1">Endoplasmic reticulum membrane</location>
        <topology evidence="1">Single-pass membrane protein</topology>
    </subcellularLocation>
</comment>
<keyword evidence="12" id="KW-1185">Reference proteome</keyword>
<evidence type="ECO:0000313" key="11">
    <source>
        <dbReference type="EMBL" id="KAA8585553.1"/>
    </source>
</evidence>
<gene>
    <name evidence="11" type="ORF">FQN60_004247</name>
</gene>
<dbReference type="FunFam" id="3.40.50.2000:FF:000109">
    <property type="entry name" value="Chitobiosyldiphosphodolichol beta-mannosyltransferase"/>
    <property type="match status" value="1"/>
</dbReference>
<evidence type="ECO:0000256" key="1">
    <source>
        <dbReference type="ARBA" id="ARBA00004389"/>
    </source>
</evidence>
<dbReference type="AlphaFoldDB" id="A0A5J5CXC1"/>
<evidence type="ECO:0000256" key="3">
    <source>
        <dbReference type="ARBA" id="ARBA00022676"/>
    </source>
</evidence>
<evidence type="ECO:0000313" key="12">
    <source>
        <dbReference type="Proteomes" id="UP000327493"/>
    </source>
</evidence>
<dbReference type="Gene3D" id="3.40.50.2000">
    <property type="entry name" value="Glycogen Phosphorylase B"/>
    <property type="match status" value="1"/>
</dbReference>
<dbReference type="InterPro" id="IPR026051">
    <property type="entry name" value="ALG1-like"/>
</dbReference>
<feature type="transmembrane region" description="Helical" evidence="9">
    <location>
        <begin position="29"/>
        <end position="53"/>
    </location>
</feature>
<evidence type="ECO:0000256" key="7">
    <source>
        <dbReference type="ARBA" id="ARBA00022989"/>
    </source>
</evidence>
<proteinExistence type="predicted"/>
<protein>
    <submittedName>
        <fullName evidence="11">Uncharacterized protein</fullName>
    </submittedName>
</protein>
<sequence length="460" mass="51760">MATRCTCTASLAVLALVAALLIAYYTAGSGVTCSVVSVTVVTVLVSLWLWSLWWRNAGTDRRVCVLVLGDIGRSPRMQYHALSLSKHGYNVTFVGFLDTKPHQDVLREEKIRIVPIIEVKGVRVGPKILTYVTKVILQCLQLLHVLLKMETQSHILMQNPPGLPGIAVVWLVCVLRGSRFVIDWHNYGYTIMALSHGQTHPLVRLAKWYEHFFGPLATHNLCVTNAMKIDLQKNWGIKATTLYDRPASIFRETPLKLQHELFMRLANAYPQFQSKESEEVERTVFSVCDLAGDTVTLGGLTVSHLTSHLNKVLVFVWKGPQKEHYRKLIDSLHLEHVKICTPWLEPEDYPVLLGSADLGVCLHKSSSGLDLPMKVVDMFGCCLPVCAIHFNCLHELVKHEENGLIFRDSQELAEQLKSLLSEFPGSGGRLGVFRRNLRSSRGQRWDDNWDQNVLPLLSAP</sequence>
<name>A0A5J5CXC1_9PERO</name>
<keyword evidence="8 9" id="KW-0472">Membrane</keyword>
<evidence type="ECO:0000256" key="9">
    <source>
        <dbReference type="SAM" id="Phobius"/>
    </source>
</evidence>
<feature type="signal peptide" evidence="10">
    <location>
        <begin position="1"/>
        <end position="19"/>
    </location>
</feature>
<dbReference type="EMBL" id="VOFY01000015">
    <property type="protein sequence ID" value="KAA8585553.1"/>
    <property type="molecule type" value="Genomic_DNA"/>
</dbReference>
<dbReference type="PANTHER" id="PTHR13036">
    <property type="entry name" value="BETA1,4 MANNOSYLTRANSFERASE"/>
    <property type="match status" value="1"/>
</dbReference>
<evidence type="ECO:0000256" key="5">
    <source>
        <dbReference type="ARBA" id="ARBA00022692"/>
    </source>
</evidence>
<keyword evidence="7 9" id="KW-1133">Transmembrane helix</keyword>
<feature type="chain" id="PRO_5023941607" evidence="10">
    <location>
        <begin position="20"/>
        <end position="460"/>
    </location>
</feature>
<dbReference type="Proteomes" id="UP000327493">
    <property type="component" value="Chromosome 15"/>
</dbReference>
<dbReference type="GO" id="GO:0000030">
    <property type="term" value="F:mannosyltransferase activity"/>
    <property type="evidence" value="ECO:0007669"/>
    <property type="project" value="InterPro"/>
</dbReference>
<dbReference type="PANTHER" id="PTHR13036:SF0">
    <property type="entry name" value="CHITOBIOSYLDIPHOSPHODOLICHOL BETA-MANNOSYLTRANSFERASE"/>
    <property type="match status" value="1"/>
</dbReference>
<keyword evidence="6" id="KW-0256">Endoplasmic reticulum</keyword>
<evidence type="ECO:0000256" key="2">
    <source>
        <dbReference type="ARBA" id="ARBA00004922"/>
    </source>
</evidence>
<evidence type="ECO:0000256" key="8">
    <source>
        <dbReference type="ARBA" id="ARBA00023136"/>
    </source>
</evidence>
<keyword evidence="3" id="KW-0328">Glycosyltransferase</keyword>
<organism evidence="11 12">
    <name type="scientific">Etheostoma spectabile</name>
    <name type="common">orangethroat darter</name>
    <dbReference type="NCBI Taxonomy" id="54343"/>
    <lineage>
        <taxon>Eukaryota</taxon>
        <taxon>Metazoa</taxon>
        <taxon>Chordata</taxon>
        <taxon>Craniata</taxon>
        <taxon>Vertebrata</taxon>
        <taxon>Euteleostomi</taxon>
        <taxon>Actinopterygii</taxon>
        <taxon>Neopterygii</taxon>
        <taxon>Teleostei</taxon>
        <taxon>Neoteleostei</taxon>
        <taxon>Acanthomorphata</taxon>
        <taxon>Eupercaria</taxon>
        <taxon>Perciformes</taxon>
        <taxon>Percoidei</taxon>
        <taxon>Percidae</taxon>
        <taxon>Etheostomatinae</taxon>
        <taxon>Etheostoma</taxon>
    </lineage>
</organism>
<evidence type="ECO:0000256" key="10">
    <source>
        <dbReference type="SAM" id="SignalP"/>
    </source>
</evidence>
<keyword evidence="10" id="KW-0732">Signal</keyword>
<comment type="caution">
    <text evidence="11">The sequence shown here is derived from an EMBL/GenBank/DDBJ whole genome shotgun (WGS) entry which is preliminary data.</text>
</comment>
<reference evidence="11 12" key="1">
    <citation type="submission" date="2019-08" db="EMBL/GenBank/DDBJ databases">
        <title>A chromosome-level genome assembly, high-density linkage maps, and genome scans reveal the genomic architecture of hybrid incompatibilities underlying speciation via character displacement in darters (Percidae: Etheostominae).</title>
        <authorList>
            <person name="Moran R.L."/>
            <person name="Catchen J.M."/>
            <person name="Fuller R.C."/>
        </authorList>
    </citation>
    <scope>NUCLEOTIDE SEQUENCE [LARGE SCALE GENOMIC DNA]</scope>
    <source>
        <strain evidence="11">EspeVRDwgs_2016</strain>
        <tissue evidence="11">Muscle</tissue>
    </source>
</reference>
<dbReference type="Pfam" id="PF13692">
    <property type="entry name" value="Glyco_trans_1_4"/>
    <property type="match status" value="1"/>
</dbReference>
<keyword evidence="4" id="KW-0808">Transferase</keyword>
<accession>A0A5J5CXC1</accession>
<evidence type="ECO:0000256" key="6">
    <source>
        <dbReference type="ARBA" id="ARBA00022824"/>
    </source>
</evidence>
<dbReference type="SUPFAM" id="SSF53756">
    <property type="entry name" value="UDP-Glycosyltransferase/glycogen phosphorylase"/>
    <property type="match status" value="1"/>
</dbReference>
<keyword evidence="5 9" id="KW-0812">Transmembrane</keyword>
<dbReference type="GO" id="GO:0005789">
    <property type="term" value="C:endoplasmic reticulum membrane"/>
    <property type="evidence" value="ECO:0007669"/>
    <property type="project" value="UniProtKB-SubCell"/>
</dbReference>